<protein>
    <submittedName>
        <fullName evidence="2">Uncharacterized protein</fullName>
    </submittedName>
</protein>
<feature type="transmembrane region" description="Helical" evidence="1">
    <location>
        <begin position="37"/>
        <end position="60"/>
    </location>
</feature>
<name>A0A821YEC8_9NEOP</name>
<evidence type="ECO:0000256" key="1">
    <source>
        <dbReference type="SAM" id="Phobius"/>
    </source>
</evidence>
<evidence type="ECO:0000313" key="2">
    <source>
        <dbReference type="EMBL" id="CAF4956898.1"/>
    </source>
</evidence>
<feature type="transmembrane region" description="Helical" evidence="1">
    <location>
        <begin position="241"/>
        <end position="262"/>
    </location>
</feature>
<reference evidence="2" key="1">
    <citation type="submission" date="2021-02" db="EMBL/GenBank/DDBJ databases">
        <authorList>
            <person name="Steward A R."/>
        </authorList>
    </citation>
    <scope>NUCLEOTIDE SEQUENCE</scope>
</reference>
<evidence type="ECO:0000313" key="3">
    <source>
        <dbReference type="Proteomes" id="UP000663880"/>
    </source>
</evidence>
<dbReference type="OrthoDB" id="7486136at2759"/>
<gene>
    <name evidence="2" type="ORF">PMACD_LOCUS16328</name>
</gene>
<keyword evidence="1" id="KW-0812">Transmembrane</keyword>
<feature type="transmembrane region" description="Helical" evidence="1">
    <location>
        <begin position="96"/>
        <end position="116"/>
    </location>
</feature>
<sequence length="271" mass="29478">MHNQTCFFHTEYTSYLPLSCIYFNSGRRPFQPLRARVYFLSAFHANIASVILCAVTVNALSVALDRRVMEGALLASSSGPCGWLSLSLYANGATPLLVGCNYVLSLLTIPVIHLLLCGKAPTPSMEDLKTAAVTALLPYLVGICGASKVQNSRMTSKLAALVLLYVDCCNLLREAEGALYVSDVFTALVLVASWLSTVAASSYLYVKCRILDINEAQLLQLVATPKSRFDWISSTCPREGLYLLPTVFLAPAQAFLLSSIFFDTDLSNLPV</sequence>
<keyword evidence="1" id="KW-1133">Transmembrane helix</keyword>
<keyword evidence="3" id="KW-1185">Reference proteome</keyword>
<dbReference type="AlphaFoldDB" id="A0A821YEC8"/>
<proteinExistence type="predicted"/>
<comment type="caution">
    <text evidence="2">The sequence shown here is derived from an EMBL/GenBank/DDBJ whole genome shotgun (WGS) entry which is preliminary data.</text>
</comment>
<keyword evidence="1" id="KW-0472">Membrane</keyword>
<organism evidence="2 3">
    <name type="scientific">Pieris macdunnoughi</name>
    <dbReference type="NCBI Taxonomy" id="345717"/>
    <lineage>
        <taxon>Eukaryota</taxon>
        <taxon>Metazoa</taxon>
        <taxon>Ecdysozoa</taxon>
        <taxon>Arthropoda</taxon>
        <taxon>Hexapoda</taxon>
        <taxon>Insecta</taxon>
        <taxon>Pterygota</taxon>
        <taxon>Neoptera</taxon>
        <taxon>Endopterygota</taxon>
        <taxon>Lepidoptera</taxon>
        <taxon>Glossata</taxon>
        <taxon>Ditrysia</taxon>
        <taxon>Papilionoidea</taxon>
        <taxon>Pieridae</taxon>
        <taxon>Pierinae</taxon>
        <taxon>Pieris</taxon>
    </lineage>
</organism>
<feature type="transmembrane region" description="Helical" evidence="1">
    <location>
        <begin position="128"/>
        <end position="149"/>
    </location>
</feature>
<dbReference type="EMBL" id="CAJOBZ010000081">
    <property type="protein sequence ID" value="CAF4956898.1"/>
    <property type="molecule type" value="Genomic_DNA"/>
</dbReference>
<feature type="transmembrane region" description="Helical" evidence="1">
    <location>
        <begin position="184"/>
        <end position="206"/>
    </location>
</feature>
<accession>A0A821YEC8</accession>
<dbReference type="Proteomes" id="UP000663880">
    <property type="component" value="Unassembled WGS sequence"/>
</dbReference>